<dbReference type="Proteomes" id="UP000184517">
    <property type="component" value="Unassembled WGS sequence"/>
</dbReference>
<accession>A0A1M4TMP7</accession>
<keyword evidence="9" id="KW-1185">Reference proteome</keyword>
<gene>
    <name evidence="8" type="ORF">SAMN02745753_00328</name>
</gene>
<dbReference type="Pfam" id="PF00892">
    <property type="entry name" value="EamA"/>
    <property type="match status" value="2"/>
</dbReference>
<evidence type="ECO:0000259" key="7">
    <source>
        <dbReference type="Pfam" id="PF00892"/>
    </source>
</evidence>
<dbReference type="PANTHER" id="PTHR42920">
    <property type="entry name" value="OS03G0707200 PROTEIN-RELATED"/>
    <property type="match status" value="1"/>
</dbReference>
<feature type="transmembrane region" description="Helical" evidence="6">
    <location>
        <begin position="302"/>
        <end position="320"/>
    </location>
</feature>
<feature type="domain" description="EamA" evidence="7">
    <location>
        <begin position="180"/>
        <end position="319"/>
    </location>
</feature>
<feature type="domain" description="EamA" evidence="7">
    <location>
        <begin position="20"/>
        <end position="147"/>
    </location>
</feature>
<feature type="transmembrane region" description="Helical" evidence="6">
    <location>
        <begin position="132"/>
        <end position="152"/>
    </location>
</feature>
<proteinExistence type="predicted"/>
<feature type="transmembrane region" description="Helical" evidence="6">
    <location>
        <begin position="277"/>
        <end position="296"/>
    </location>
</feature>
<evidence type="ECO:0000256" key="6">
    <source>
        <dbReference type="SAM" id="Phobius"/>
    </source>
</evidence>
<evidence type="ECO:0000256" key="4">
    <source>
        <dbReference type="ARBA" id="ARBA00022989"/>
    </source>
</evidence>
<dbReference type="GO" id="GO:0005886">
    <property type="term" value="C:plasma membrane"/>
    <property type="evidence" value="ECO:0007669"/>
    <property type="project" value="UniProtKB-SubCell"/>
</dbReference>
<dbReference type="OrthoDB" id="7158585at2"/>
<dbReference type="InterPro" id="IPR037185">
    <property type="entry name" value="EmrE-like"/>
</dbReference>
<dbReference type="InterPro" id="IPR051258">
    <property type="entry name" value="Diverse_Substrate_Transporter"/>
</dbReference>
<protein>
    <submittedName>
        <fullName evidence="8">Permease of the drug/metabolite transporter (DMT) superfamily</fullName>
    </submittedName>
</protein>
<dbReference type="AlphaFoldDB" id="A0A1M4TMP7"/>
<dbReference type="InterPro" id="IPR000620">
    <property type="entry name" value="EamA_dom"/>
</dbReference>
<dbReference type="RefSeq" id="WP_084122082.1">
    <property type="nucleotide sequence ID" value="NZ_FQVF01000002.1"/>
</dbReference>
<evidence type="ECO:0000256" key="1">
    <source>
        <dbReference type="ARBA" id="ARBA00004651"/>
    </source>
</evidence>
<feature type="transmembrane region" description="Helical" evidence="6">
    <location>
        <begin position="104"/>
        <end position="123"/>
    </location>
</feature>
<comment type="subcellular location">
    <subcellularLocation>
        <location evidence="1">Cell membrane</location>
        <topology evidence="1">Multi-pass membrane protein</topology>
    </subcellularLocation>
</comment>
<keyword evidence="2" id="KW-1003">Cell membrane</keyword>
<organism evidence="8 9">
    <name type="scientific">Marinomonas polaris DSM 16579</name>
    <dbReference type="NCBI Taxonomy" id="1122206"/>
    <lineage>
        <taxon>Bacteria</taxon>
        <taxon>Pseudomonadati</taxon>
        <taxon>Pseudomonadota</taxon>
        <taxon>Gammaproteobacteria</taxon>
        <taxon>Oceanospirillales</taxon>
        <taxon>Oceanospirillaceae</taxon>
        <taxon>Marinomonas</taxon>
    </lineage>
</organism>
<feature type="transmembrane region" description="Helical" evidence="6">
    <location>
        <begin position="244"/>
        <end position="265"/>
    </location>
</feature>
<keyword evidence="3 6" id="KW-0812">Transmembrane</keyword>
<dbReference type="PANTHER" id="PTHR42920:SF5">
    <property type="entry name" value="EAMA DOMAIN-CONTAINING PROTEIN"/>
    <property type="match status" value="1"/>
</dbReference>
<evidence type="ECO:0000256" key="5">
    <source>
        <dbReference type="ARBA" id="ARBA00023136"/>
    </source>
</evidence>
<evidence type="ECO:0000256" key="3">
    <source>
        <dbReference type="ARBA" id="ARBA00022692"/>
    </source>
</evidence>
<keyword evidence="4 6" id="KW-1133">Transmembrane helix</keyword>
<dbReference type="SUPFAM" id="SSF103481">
    <property type="entry name" value="Multidrug resistance efflux transporter EmrE"/>
    <property type="match status" value="2"/>
</dbReference>
<evidence type="ECO:0000313" key="8">
    <source>
        <dbReference type="EMBL" id="SHE45753.1"/>
    </source>
</evidence>
<feature type="transmembrane region" description="Helical" evidence="6">
    <location>
        <begin position="210"/>
        <end position="232"/>
    </location>
</feature>
<feature type="transmembrane region" description="Helical" evidence="6">
    <location>
        <begin position="20"/>
        <end position="36"/>
    </location>
</feature>
<feature type="transmembrane region" description="Helical" evidence="6">
    <location>
        <begin position="42"/>
        <end position="64"/>
    </location>
</feature>
<sequence length="322" mass="35527">MLMSNIQFPFRRIQLPLPEIALLLTAFFWGTSYGITKEALLYTGVLAFIVIRFGLTSILLAPIFIKEQRMGLAKDWKFAVPTGGILLCIFLAEIYGIFHTTASKAAFLISLCVLITPFVEAITDRKLPSKQIILFALLSLFGVFLLTTQSSGQQTFDMISLNELSFEFLSLDLLSLDMNKGDYSILLAAFLRACMIVTTKSLLKGKTLSALSTTSIQANVVTLGALFIFIASDNPIEQLFPTDLSFWISAFYLAIFCTIFALFAQNFGVKHTTPSRVSLLTGSEPAFGAMFAYYWLGESLNTIQMIGGACILLATIMATLRK</sequence>
<name>A0A1M4TMP7_9GAMM</name>
<dbReference type="EMBL" id="FQVF01000002">
    <property type="protein sequence ID" value="SHE45753.1"/>
    <property type="molecule type" value="Genomic_DNA"/>
</dbReference>
<dbReference type="STRING" id="1122206.SAMN02745753_00328"/>
<feature type="transmembrane region" description="Helical" evidence="6">
    <location>
        <begin position="76"/>
        <end position="98"/>
    </location>
</feature>
<reference evidence="9" key="1">
    <citation type="submission" date="2016-11" db="EMBL/GenBank/DDBJ databases">
        <authorList>
            <person name="Varghese N."/>
            <person name="Submissions S."/>
        </authorList>
    </citation>
    <scope>NUCLEOTIDE SEQUENCE [LARGE SCALE GENOMIC DNA]</scope>
    <source>
        <strain evidence="9">DSM 16579</strain>
    </source>
</reference>
<evidence type="ECO:0000256" key="2">
    <source>
        <dbReference type="ARBA" id="ARBA00022475"/>
    </source>
</evidence>
<keyword evidence="5 6" id="KW-0472">Membrane</keyword>
<evidence type="ECO:0000313" key="9">
    <source>
        <dbReference type="Proteomes" id="UP000184517"/>
    </source>
</evidence>